<dbReference type="AlphaFoldDB" id="A0AAV5SH97"/>
<protein>
    <submittedName>
        <fullName evidence="1">Uncharacterized protein</fullName>
    </submittedName>
</protein>
<accession>A0AAV5SH97</accession>
<feature type="non-terminal residue" evidence="1">
    <location>
        <position position="142"/>
    </location>
</feature>
<evidence type="ECO:0000313" key="1">
    <source>
        <dbReference type="EMBL" id="GMS82681.1"/>
    </source>
</evidence>
<sequence length="142" mass="15844">MKTGRFRIGMDPASTEGRLDHGSSLTLLSPNWLSFDDLYSASYRSYGEAFDRQFDYGKDTLLNFTLSASSLADDESVVLEIKNERGELRTYKYGTKSKEIRDSVYGNSLHLKTTVNDVASPSTYLRFIVKVTSSDPATSTTV</sequence>
<name>A0AAV5SH97_9BILA</name>
<comment type="caution">
    <text evidence="1">The sequence shown here is derived from an EMBL/GenBank/DDBJ whole genome shotgun (WGS) entry which is preliminary data.</text>
</comment>
<reference evidence="1" key="1">
    <citation type="submission" date="2023-10" db="EMBL/GenBank/DDBJ databases">
        <title>Genome assembly of Pristionchus species.</title>
        <authorList>
            <person name="Yoshida K."/>
            <person name="Sommer R.J."/>
        </authorList>
    </citation>
    <scope>NUCLEOTIDE SEQUENCE</scope>
    <source>
        <strain evidence="1">RS0144</strain>
    </source>
</reference>
<gene>
    <name evidence="1" type="ORF">PENTCL1PPCAC_4856</name>
</gene>
<proteinExistence type="predicted"/>
<dbReference type="EMBL" id="BTSX01000002">
    <property type="protein sequence ID" value="GMS82681.1"/>
    <property type="molecule type" value="Genomic_DNA"/>
</dbReference>
<evidence type="ECO:0000313" key="2">
    <source>
        <dbReference type="Proteomes" id="UP001432027"/>
    </source>
</evidence>
<organism evidence="1 2">
    <name type="scientific">Pristionchus entomophagus</name>
    <dbReference type="NCBI Taxonomy" id="358040"/>
    <lineage>
        <taxon>Eukaryota</taxon>
        <taxon>Metazoa</taxon>
        <taxon>Ecdysozoa</taxon>
        <taxon>Nematoda</taxon>
        <taxon>Chromadorea</taxon>
        <taxon>Rhabditida</taxon>
        <taxon>Rhabditina</taxon>
        <taxon>Diplogasteromorpha</taxon>
        <taxon>Diplogasteroidea</taxon>
        <taxon>Neodiplogasteridae</taxon>
        <taxon>Pristionchus</taxon>
    </lineage>
</organism>
<dbReference type="Proteomes" id="UP001432027">
    <property type="component" value="Unassembled WGS sequence"/>
</dbReference>
<keyword evidence="2" id="KW-1185">Reference proteome</keyword>